<comment type="caution">
    <text evidence="2">The sequence shown here is derived from an EMBL/GenBank/DDBJ whole genome shotgun (WGS) entry which is preliminary data.</text>
</comment>
<proteinExistence type="predicted"/>
<feature type="region of interest" description="Disordered" evidence="1">
    <location>
        <begin position="33"/>
        <end position="53"/>
    </location>
</feature>
<evidence type="ECO:0000313" key="3">
    <source>
        <dbReference type="Proteomes" id="UP001387100"/>
    </source>
</evidence>
<dbReference type="Gene3D" id="3.40.50.970">
    <property type="match status" value="1"/>
</dbReference>
<keyword evidence="3" id="KW-1185">Reference proteome</keyword>
<dbReference type="InterPro" id="IPR029061">
    <property type="entry name" value="THDP-binding"/>
</dbReference>
<sequence length="53" mass="5593">MARGLAARFALEGWTTAEVDGRDHAALAAAYRAADDDPGRPHAVVARTEAKES</sequence>
<protein>
    <submittedName>
        <fullName evidence="2">Uncharacterized protein</fullName>
    </submittedName>
</protein>
<reference evidence="2 3" key="1">
    <citation type="journal article" date="2017" name="Int. J. Syst. Evol. Microbiol.">
        <title>Pseudokineococcus basanitobsidens sp. nov., isolated from volcanic rock.</title>
        <authorList>
            <person name="Lee D.W."/>
            <person name="Park M.Y."/>
            <person name="Kim J.J."/>
            <person name="Kim B.S."/>
        </authorList>
    </citation>
    <scope>NUCLEOTIDE SEQUENCE [LARGE SCALE GENOMIC DNA]</scope>
    <source>
        <strain evidence="2 3">DSM 103726</strain>
    </source>
</reference>
<dbReference type="EMBL" id="JBBIAA010000016">
    <property type="protein sequence ID" value="MEJ5946133.1"/>
    <property type="molecule type" value="Genomic_DNA"/>
</dbReference>
<evidence type="ECO:0000256" key="1">
    <source>
        <dbReference type="SAM" id="MobiDB-lite"/>
    </source>
</evidence>
<evidence type="ECO:0000313" key="2">
    <source>
        <dbReference type="EMBL" id="MEJ5946133.1"/>
    </source>
</evidence>
<name>A0ABU8RM20_9ACTN</name>
<gene>
    <name evidence="2" type="ORF">WDZ17_12600</name>
</gene>
<accession>A0ABU8RM20</accession>
<organism evidence="2 3">
    <name type="scientific">Pseudokineococcus basanitobsidens</name>
    <dbReference type="NCBI Taxonomy" id="1926649"/>
    <lineage>
        <taxon>Bacteria</taxon>
        <taxon>Bacillati</taxon>
        <taxon>Actinomycetota</taxon>
        <taxon>Actinomycetes</taxon>
        <taxon>Kineosporiales</taxon>
        <taxon>Kineosporiaceae</taxon>
        <taxon>Pseudokineococcus</taxon>
    </lineage>
</organism>
<dbReference type="SUPFAM" id="SSF52518">
    <property type="entry name" value="Thiamin diphosphate-binding fold (THDP-binding)"/>
    <property type="match status" value="1"/>
</dbReference>
<dbReference type="Proteomes" id="UP001387100">
    <property type="component" value="Unassembled WGS sequence"/>
</dbReference>